<accession>A0ACC3NQ10</accession>
<protein>
    <submittedName>
        <fullName evidence="1">Uncharacterized protein</fullName>
    </submittedName>
</protein>
<name>A0ACC3NQ10_9PEZI</name>
<dbReference type="Proteomes" id="UP001281147">
    <property type="component" value="Unassembled WGS sequence"/>
</dbReference>
<dbReference type="EMBL" id="JAUTXU010000020">
    <property type="protein sequence ID" value="KAK3720838.1"/>
    <property type="molecule type" value="Genomic_DNA"/>
</dbReference>
<gene>
    <name evidence="1" type="ORF">LTR37_003501</name>
</gene>
<evidence type="ECO:0000313" key="2">
    <source>
        <dbReference type="Proteomes" id="UP001281147"/>
    </source>
</evidence>
<proteinExistence type="predicted"/>
<evidence type="ECO:0000313" key="1">
    <source>
        <dbReference type="EMBL" id="KAK3720838.1"/>
    </source>
</evidence>
<comment type="caution">
    <text evidence="1">The sequence shown here is derived from an EMBL/GenBank/DDBJ whole genome shotgun (WGS) entry which is preliminary data.</text>
</comment>
<organism evidence="1 2">
    <name type="scientific">Vermiconidia calcicola</name>
    <dbReference type="NCBI Taxonomy" id="1690605"/>
    <lineage>
        <taxon>Eukaryota</taxon>
        <taxon>Fungi</taxon>
        <taxon>Dikarya</taxon>
        <taxon>Ascomycota</taxon>
        <taxon>Pezizomycotina</taxon>
        <taxon>Dothideomycetes</taxon>
        <taxon>Dothideomycetidae</taxon>
        <taxon>Mycosphaerellales</taxon>
        <taxon>Extremaceae</taxon>
        <taxon>Vermiconidia</taxon>
    </lineage>
</organism>
<reference evidence="1" key="1">
    <citation type="submission" date="2023-07" db="EMBL/GenBank/DDBJ databases">
        <title>Black Yeasts Isolated from many extreme environments.</title>
        <authorList>
            <person name="Coleine C."/>
            <person name="Stajich J.E."/>
            <person name="Selbmann L."/>
        </authorList>
    </citation>
    <scope>NUCLEOTIDE SEQUENCE</scope>
    <source>
        <strain evidence="1">CCFEE 5714</strain>
    </source>
</reference>
<sequence length="832" mass="92208">MVTSTQIGHGLAKGLGIKLEYRNDHNDKVTRGESMFSVASADSYTEDEPTAAEWFRSQRPTLQNVRQYFVDLFPFMKWIFRYNVQWLIGDLVAGITIGAVVVPQAMAYADLAELPPQFGLYSSFMGVILYWFFATSKDITIGPVAVMSTVTGTVVLHAQSVEPNMPAYVIAGSLSIMCGAVITFLGLARLGWLVDFIPLVAIAAYMTGSALFIAIGQVPTMLGLSDYFDTRQESFLVVIRTLQYLPKTNMNAAMGLSALAMLYLIRFGFNFLAKKQPNRRKVWFFCNTLRSVFVILLYTFISAMVNLDLPDHSEDSADMAPFSITGPVPRGFQHAEVPRITIDVIRVIAGYIPVSVIVILIEHISIAKSFGRINNYTIDPSQEMVAMGVTNLLGPFLGGYPATGSFSRTAIKSKAGVRTPFAGVITGLVVLLAIYALPAVFFYIPKASLSAVIIHAVGDLITPPNTVYQFWRTSPFEVFIFFIGVFVTIFSSIENGIYATIAISLALYLFRIFKAQGRFLGKVKVHSVIGDHLIESDGAHVVDPSRPDNDPDASARNIFLPIGAEDGSNPMIKPQHPYPGIFIYRFSEGYNYPNANHYTDYMLEVIFKETQRTNPNSWARPGDRPWNNPGPRKGKELNVDDQRPTLKAVILDMSSVNHLDLTSVQNLIDVRNQLDRYAAPDKVQWHFAHVHNRWAKRALVAAGFGYSTTEEDVSFQRWKPLFSVAELGGSESAAAEAERRINMRLGSMKGSAPDDVEEGKRVTSREVESITPASLSSSAPDEKNPTWKVAVVHGLNRPFFHIDLTSALQSAIRNTEALRVRTDEDVQSTKEV</sequence>
<keyword evidence="2" id="KW-1185">Reference proteome</keyword>